<accession>A0A5S3QGF8</accession>
<dbReference type="Proteomes" id="UP000306980">
    <property type="component" value="Unassembled WGS sequence"/>
</dbReference>
<dbReference type="AlphaFoldDB" id="A0A5S3QGF8"/>
<protein>
    <recommendedName>
        <fullName evidence="1">MaoC-like domain-containing protein</fullName>
    </recommendedName>
</protein>
<dbReference type="Pfam" id="PF01575">
    <property type="entry name" value="MaoC_dehydratas"/>
    <property type="match status" value="1"/>
</dbReference>
<dbReference type="SUPFAM" id="SSF54637">
    <property type="entry name" value="Thioesterase/thiol ester dehydrase-isomerase"/>
    <property type="match status" value="1"/>
</dbReference>
<gene>
    <name evidence="2" type="ORF">FFL34_01295</name>
</gene>
<dbReference type="OrthoDB" id="9801625at2"/>
<dbReference type="InterPro" id="IPR002539">
    <property type="entry name" value="MaoC-like_dom"/>
</dbReference>
<reference evidence="2 3" key="1">
    <citation type="submission" date="2019-05" db="EMBL/GenBank/DDBJ databases">
        <title>Genomic analysis of Lentibacillus sp. NKC220-2.</title>
        <authorList>
            <person name="Oh Y.J."/>
        </authorList>
    </citation>
    <scope>NUCLEOTIDE SEQUENCE [LARGE SCALE GENOMIC DNA]</scope>
    <source>
        <strain evidence="2 3">NKC220-2</strain>
    </source>
</reference>
<organism evidence="2 3">
    <name type="scientific">Lentibacillus cibarius</name>
    <dbReference type="NCBI Taxonomy" id="2583219"/>
    <lineage>
        <taxon>Bacteria</taxon>
        <taxon>Bacillati</taxon>
        <taxon>Bacillota</taxon>
        <taxon>Bacilli</taxon>
        <taxon>Bacillales</taxon>
        <taxon>Bacillaceae</taxon>
        <taxon>Lentibacillus</taxon>
    </lineage>
</organism>
<evidence type="ECO:0000313" key="2">
    <source>
        <dbReference type="EMBL" id="TMN20897.1"/>
    </source>
</evidence>
<proteinExistence type="predicted"/>
<dbReference type="RefSeq" id="WP_138600647.1">
    <property type="nucleotide sequence ID" value="NZ_VCIA01000001.1"/>
</dbReference>
<dbReference type="EMBL" id="VCIA01000001">
    <property type="protein sequence ID" value="TMN20897.1"/>
    <property type="molecule type" value="Genomic_DNA"/>
</dbReference>
<comment type="caution">
    <text evidence="2">The sequence shown here is derived from an EMBL/GenBank/DDBJ whole genome shotgun (WGS) entry which is preliminary data.</text>
</comment>
<dbReference type="Gene3D" id="3.10.129.10">
    <property type="entry name" value="Hotdog Thioesterase"/>
    <property type="match status" value="1"/>
</dbReference>
<sequence length="113" mass="12724">MEKRKITREAVQHYANVSKDNASIHIQEIGDNKSTTKKAIAHGAYIMGLAQSLYSMKHAGKWAKSCTMTFHNPVYVDSNVWFDFVETKDCIEIFVTGEDSELLAKGVLDVTRL</sequence>
<evidence type="ECO:0000313" key="3">
    <source>
        <dbReference type="Proteomes" id="UP000306980"/>
    </source>
</evidence>
<evidence type="ECO:0000259" key="1">
    <source>
        <dbReference type="Pfam" id="PF01575"/>
    </source>
</evidence>
<dbReference type="InterPro" id="IPR029069">
    <property type="entry name" value="HotDog_dom_sf"/>
</dbReference>
<feature type="domain" description="MaoC-like" evidence="1">
    <location>
        <begin position="3"/>
        <end position="88"/>
    </location>
</feature>
<name>A0A5S3QGF8_9BACI</name>